<dbReference type="KEGG" id="mech:Q9L42_020580"/>
<organism evidence="1 2">
    <name type="scientific">Methylomarinum roseum</name>
    <dbReference type="NCBI Taxonomy" id="3067653"/>
    <lineage>
        <taxon>Bacteria</taxon>
        <taxon>Pseudomonadati</taxon>
        <taxon>Pseudomonadota</taxon>
        <taxon>Gammaproteobacteria</taxon>
        <taxon>Methylococcales</taxon>
        <taxon>Methylococcaceae</taxon>
        <taxon>Methylomarinum</taxon>
    </lineage>
</organism>
<reference evidence="1 2" key="1">
    <citation type="journal article" date="2024" name="Microbiology">
        <title>Methylomarinum rosea sp. nov., a novel halophilic methanotrophic bacterium from the hypersaline Lake Elton.</title>
        <authorList>
            <person name="Suleimanov R.Z."/>
            <person name="Oshkin I.Y."/>
            <person name="Danilova O.V."/>
            <person name="Suzina N.E."/>
            <person name="Dedysh S.N."/>
        </authorList>
    </citation>
    <scope>NUCLEOTIDE SEQUENCE [LARGE SCALE GENOMIC DNA]</scope>
    <source>
        <strain evidence="1 2">Ch1-1</strain>
        <plasmid evidence="2">unnamed2</plasmid>
    </source>
</reference>
<dbReference type="AlphaFoldDB" id="A0AAU7P0K1"/>
<accession>A0AAU7P0K1</accession>
<protein>
    <submittedName>
        <fullName evidence="1">Uncharacterized protein</fullName>
    </submittedName>
</protein>
<evidence type="ECO:0000313" key="1">
    <source>
        <dbReference type="EMBL" id="XBS22710.1"/>
    </source>
</evidence>
<name>A0AAU7P0K1_9GAMM</name>
<geneLocation type="plasmid" evidence="1 2">
    <name>unnamed2</name>
</geneLocation>
<keyword evidence="2" id="KW-1185">Reference proteome</keyword>
<keyword evidence="1" id="KW-0614">Plasmid</keyword>
<sequence>MTEENDWKVRTQFKIPSTNFEAFKRRMAAIQKKAKRLNCPNIEWKDNGTTTVKVNRPPDW</sequence>
<gene>
    <name evidence="1" type="ORF">Q9L42_020580</name>
</gene>
<evidence type="ECO:0000313" key="2">
    <source>
        <dbReference type="Proteomes" id="UP001225378"/>
    </source>
</evidence>
<dbReference type="EMBL" id="CP157744">
    <property type="protein sequence ID" value="XBS22710.1"/>
    <property type="molecule type" value="Genomic_DNA"/>
</dbReference>
<dbReference type="Proteomes" id="UP001225378">
    <property type="component" value="Plasmid unnamed2"/>
</dbReference>
<dbReference type="RefSeq" id="WP_305910557.1">
    <property type="nucleotide sequence ID" value="NZ_CP157744.1"/>
</dbReference>
<proteinExistence type="predicted"/>